<dbReference type="EMBL" id="PGOL01002275">
    <property type="protein sequence ID" value="PKI49137.1"/>
    <property type="molecule type" value="Genomic_DNA"/>
</dbReference>
<name>A0A2I0IYP3_PUNGR</name>
<dbReference type="AlphaFoldDB" id="A0A2I0IYP3"/>
<proteinExistence type="predicted"/>
<evidence type="ECO:0000313" key="3">
    <source>
        <dbReference type="Proteomes" id="UP000233551"/>
    </source>
</evidence>
<evidence type="ECO:0000256" key="1">
    <source>
        <dbReference type="SAM" id="Coils"/>
    </source>
</evidence>
<gene>
    <name evidence="2" type="ORF">CRG98_030483</name>
</gene>
<dbReference type="Proteomes" id="UP000233551">
    <property type="component" value="Unassembled WGS sequence"/>
</dbReference>
<organism evidence="2 3">
    <name type="scientific">Punica granatum</name>
    <name type="common">Pomegranate</name>
    <dbReference type="NCBI Taxonomy" id="22663"/>
    <lineage>
        <taxon>Eukaryota</taxon>
        <taxon>Viridiplantae</taxon>
        <taxon>Streptophyta</taxon>
        <taxon>Embryophyta</taxon>
        <taxon>Tracheophyta</taxon>
        <taxon>Spermatophyta</taxon>
        <taxon>Magnoliopsida</taxon>
        <taxon>eudicotyledons</taxon>
        <taxon>Gunneridae</taxon>
        <taxon>Pentapetalae</taxon>
        <taxon>rosids</taxon>
        <taxon>malvids</taxon>
        <taxon>Myrtales</taxon>
        <taxon>Lythraceae</taxon>
        <taxon>Punica</taxon>
    </lineage>
</organism>
<accession>A0A2I0IYP3</accession>
<reference evidence="2 3" key="1">
    <citation type="submission" date="2017-11" db="EMBL/GenBank/DDBJ databases">
        <title>De-novo sequencing of pomegranate (Punica granatum L.) genome.</title>
        <authorList>
            <person name="Akparov Z."/>
            <person name="Amiraslanov A."/>
            <person name="Hajiyeva S."/>
            <person name="Abbasov M."/>
            <person name="Kaur K."/>
            <person name="Hamwieh A."/>
            <person name="Solovyev V."/>
            <person name="Salamov A."/>
            <person name="Braich B."/>
            <person name="Kosarev P."/>
            <person name="Mahmoud A."/>
            <person name="Hajiyev E."/>
            <person name="Babayeva S."/>
            <person name="Izzatullayeva V."/>
            <person name="Mammadov A."/>
            <person name="Mammadov A."/>
            <person name="Sharifova S."/>
            <person name="Ojaghi J."/>
            <person name="Eynullazada K."/>
            <person name="Bayramov B."/>
            <person name="Abdulazimova A."/>
            <person name="Shahmuradov I."/>
        </authorList>
    </citation>
    <scope>NUCLEOTIDE SEQUENCE [LARGE SCALE GENOMIC DNA]</scope>
    <source>
        <strain evidence="3">cv. AG2017</strain>
        <tissue evidence="2">Leaf</tissue>
    </source>
</reference>
<keyword evidence="3" id="KW-1185">Reference proteome</keyword>
<comment type="caution">
    <text evidence="2">The sequence shown here is derived from an EMBL/GenBank/DDBJ whole genome shotgun (WGS) entry which is preliminary data.</text>
</comment>
<protein>
    <submittedName>
        <fullName evidence="2">Uncharacterized protein</fullName>
    </submittedName>
</protein>
<evidence type="ECO:0000313" key="2">
    <source>
        <dbReference type="EMBL" id="PKI49137.1"/>
    </source>
</evidence>
<keyword evidence="1" id="KW-0175">Coiled coil</keyword>
<feature type="coiled-coil region" evidence="1">
    <location>
        <begin position="63"/>
        <end position="90"/>
    </location>
</feature>
<sequence>MQLKVFLNLIKGENGRNFPKKNSLFIPGLDARVWSWTKLEQRQSEQLSKTPPPGLVEARAVEARMVEARALAEQEEIAEAELRKAEASSLDRRRLGTRRNRYWQNKNFKKKCQTTEQEEIEEARTIGDLED</sequence>